<dbReference type="EMBL" id="LR796388">
    <property type="protein sequence ID" value="CAB4141212.1"/>
    <property type="molecule type" value="Genomic_DNA"/>
</dbReference>
<evidence type="ECO:0000313" key="2">
    <source>
        <dbReference type="EMBL" id="CAB4141212.1"/>
    </source>
</evidence>
<sequence>MTCDLVFLENSCTYSRFNMEKKMKRLIIGIGLLLSFSGCTGMEMGGKLWVSRVDERQESQRTHNIPLKCYLWSDCTQPSDANLK</sequence>
<proteinExistence type="predicted"/>
<keyword evidence="1" id="KW-0812">Transmembrane</keyword>
<feature type="transmembrane region" description="Helical" evidence="1">
    <location>
        <begin position="26"/>
        <end position="50"/>
    </location>
</feature>
<reference evidence="2" key="1">
    <citation type="submission" date="2020-04" db="EMBL/GenBank/DDBJ databases">
        <authorList>
            <person name="Chiriac C."/>
            <person name="Salcher M."/>
            <person name="Ghai R."/>
            <person name="Kavagutti S V."/>
        </authorList>
    </citation>
    <scope>NUCLEOTIDE SEQUENCE</scope>
</reference>
<accession>A0A6J5M4Y7</accession>
<keyword evidence="1" id="KW-0472">Membrane</keyword>
<keyword evidence="1" id="KW-1133">Transmembrane helix</keyword>
<protein>
    <submittedName>
        <fullName evidence="2">Uncharacterized protein</fullName>
    </submittedName>
</protein>
<name>A0A6J5M4Y7_9CAUD</name>
<organism evidence="2">
    <name type="scientific">uncultured Caudovirales phage</name>
    <dbReference type="NCBI Taxonomy" id="2100421"/>
    <lineage>
        <taxon>Viruses</taxon>
        <taxon>Duplodnaviria</taxon>
        <taxon>Heunggongvirae</taxon>
        <taxon>Uroviricota</taxon>
        <taxon>Caudoviricetes</taxon>
        <taxon>Peduoviridae</taxon>
        <taxon>Maltschvirus</taxon>
        <taxon>Maltschvirus maltsch</taxon>
    </lineage>
</organism>
<evidence type="ECO:0000256" key="1">
    <source>
        <dbReference type="SAM" id="Phobius"/>
    </source>
</evidence>
<gene>
    <name evidence="2" type="ORF">UFOVP410_51</name>
</gene>